<evidence type="ECO:0000313" key="2">
    <source>
        <dbReference type="EMBL" id="SFW33321.1"/>
    </source>
</evidence>
<dbReference type="Gene3D" id="3.90.70.10">
    <property type="entry name" value="Cysteine proteinases"/>
    <property type="match status" value="1"/>
</dbReference>
<dbReference type="Gene3D" id="1.10.1330.10">
    <property type="entry name" value="Dockerin domain"/>
    <property type="match status" value="1"/>
</dbReference>
<evidence type="ECO:0000313" key="3">
    <source>
        <dbReference type="Proteomes" id="UP000183461"/>
    </source>
</evidence>
<dbReference type="InterPro" id="IPR016134">
    <property type="entry name" value="Dockerin_dom"/>
</dbReference>
<accession>A0A1K1NDJ8</accession>
<dbReference type="Pfam" id="PF13529">
    <property type="entry name" value="Peptidase_C39_2"/>
    <property type="match status" value="1"/>
</dbReference>
<dbReference type="RefSeq" id="WP_072300147.1">
    <property type="nucleotide sequence ID" value="NZ_FPIP01000004.1"/>
</dbReference>
<proteinExistence type="predicted"/>
<evidence type="ECO:0000259" key="1">
    <source>
        <dbReference type="PROSITE" id="PS51766"/>
    </source>
</evidence>
<dbReference type="Pfam" id="PF00404">
    <property type="entry name" value="Dockerin_1"/>
    <property type="match status" value="1"/>
</dbReference>
<gene>
    <name evidence="2" type="ORF">SAMN02910280_1864</name>
</gene>
<dbReference type="Proteomes" id="UP000183461">
    <property type="component" value="Unassembled WGS sequence"/>
</dbReference>
<dbReference type="PROSITE" id="PS51257">
    <property type="entry name" value="PROKAR_LIPOPROTEIN"/>
    <property type="match status" value="1"/>
</dbReference>
<dbReference type="GO" id="GO:0004553">
    <property type="term" value="F:hydrolase activity, hydrolyzing O-glycosyl compounds"/>
    <property type="evidence" value="ECO:0007669"/>
    <property type="project" value="InterPro"/>
</dbReference>
<dbReference type="GO" id="GO:0000272">
    <property type="term" value="P:polysaccharide catabolic process"/>
    <property type="evidence" value="ECO:0007669"/>
    <property type="project" value="InterPro"/>
</dbReference>
<dbReference type="InterPro" id="IPR039564">
    <property type="entry name" value="Peptidase_C39-like"/>
</dbReference>
<organism evidence="2 3">
    <name type="scientific">Ruminococcus flavefaciens</name>
    <dbReference type="NCBI Taxonomy" id="1265"/>
    <lineage>
        <taxon>Bacteria</taxon>
        <taxon>Bacillati</taxon>
        <taxon>Bacillota</taxon>
        <taxon>Clostridia</taxon>
        <taxon>Eubacteriales</taxon>
        <taxon>Oscillospiraceae</taxon>
        <taxon>Ruminococcus</taxon>
    </lineage>
</organism>
<dbReference type="SUPFAM" id="SSF63446">
    <property type="entry name" value="Type I dockerin domain"/>
    <property type="match status" value="1"/>
</dbReference>
<reference evidence="2 3" key="1">
    <citation type="submission" date="2016-11" db="EMBL/GenBank/DDBJ databases">
        <authorList>
            <person name="Jaros S."/>
            <person name="Januszkiewicz K."/>
            <person name="Wedrychowicz H."/>
        </authorList>
    </citation>
    <scope>NUCLEOTIDE SEQUENCE [LARGE SCALE GENOMIC DNA]</scope>
    <source>
        <strain evidence="2 3">YL228</strain>
    </source>
</reference>
<sequence>MRTVKEKGIFSVLLAFLFLIGILAGSCQTNIKAHAADDFRLWRQNDERWGSYAIGGSTVRSSGCYITSIAMAAVASGAKDTESFDPGVFAKTLNDMKAFNQWGGLSAWASVNKAIPEVSIATANLNFKSDTQSGKASEIKEYLDKGLYVICNVGGHWVYIDGVIGDDVYMADPAKDEILMFEAYDNKNITVFQGIKGKNPYKGFTPLEIAEKDTETSTVTSSVTTTAAAALTTTTAVQTTARTTAVTTTKAQTTLRPAVTTVTYKAGEYYCSDVVPVKVWADIKAQKDAIASLSYGNVVRVLKVSGTVGEVKIGGRSGFVELTKLNYAGEPEEHEAGDVNNDGSFDTCDLALINEYLNSLGKLPDGISVLTSPEIAAADISGDGIVDNNDVLLYLMLICN</sequence>
<dbReference type="InterPro" id="IPR036439">
    <property type="entry name" value="Dockerin_dom_sf"/>
</dbReference>
<dbReference type="EMBL" id="FPIP01000004">
    <property type="protein sequence ID" value="SFW33321.1"/>
    <property type="molecule type" value="Genomic_DNA"/>
</dbReference>
<feature type="domain" description="Dockerin" evidence="1">
    <location>
        <begin position="332"/>
        <end position="400"/>
    </location>
</feature>
<dbReference type="InterPro" id="IPR002105">
    <property type="entry name" value="Dockerin_1_rpt"/>
</dbReference>
<dbReference type="CDD" id="cd14256">
    <property type="entry name" value="Dockerin_I"/>
    <property type="match status" value="1"/>
</dbReference>
<protein>
    <recommendedName>
        <fullName evidence="1">Dockerin domain-containing protein</fullName>
    </recommendedName>
</protein>
<dbReference type="PROSITE" id="PS51766">
    <property type="entry name" value="DOCKERIN"/>
    <property type="match status" value="1"/>
</dbReference>
<dbReference type="AlphaFoldDB" id="A0A1K1NDJ8"/>
<name>A0A1K1NDJ8_RUMFL</name>